<reference evidence="1" key="2">
    <citation type="journal article" date="2015" name="Fish Shellfish Immunol.">
        <title>Early steps in the European eel (Anguilla anguilla)-Vibrio vulnificus interaction in the gills: Role of the RtxA13 toxin.</title>
        <authorList>
            <person name="Callol A."/>
            <person name="Pajuelo D."/>
            <person name="Ebbesson L."/>
            <person name="Teles M."/>
            <person name="MacKenzie S."/>
            <person name="Amaro C."/>
        </authorList>
    </citation>
    <scope>NUCLEOTIDE SEQUENCE</scope>
</reference>
<evidence type="ECO:0000313" key="1">
    <source>
        <dbReference type="EMBL" id="JAH23663.1"/>
    </source>
</evidence>
<proteinExistence type="predicted"/>
<reference evidence="1" key="1">
    <citation type="submission" date="2014-11" db="EMBL/GenBank/DDBJ databases">
        <authorList>
            <person name="Amaro Gonzalez C."/>
        </authorList>
    </citation>
    <scope>NUCLEOTIDE SEQUENCE</scope>
</reference>
<accession>A0A0E9R5N1</accession>
<organism evidence="1">
    <name type="scientific">Anguilla anguilla</name>
    <name type="common">European freshwater eel</name>
    <name type="synonym">Muraena anguilla</name>
    <dbReference type="NCBI Taxonomy" id="7936"/>
    <lineage>
        <taxon>Eukaryota</taxon>
        <taxon>Metazoa</taxon>
        <taxon>Chordata</taxon>
        <taxon>Craniata</taxon>
        <taxon>Vertebrata</taxon>
        <taxon>Euteleostomi</taxon>
        <taxon>Actinopterygii</taxon>
        <taxon>Neopterygii</taxon>
        <taxon>Teleostei</taxon>
        <taxon>Anguilliformes</taxon>
        <taxon>Anguillidae</taxon>
        <taxon>Anguilla</taxon>
    </lineage>
</organism>
<name>A0A0E9R5N1_ANGAN</name>
<sequence>MLARVRFYTDNDESVMNTSSRGNEAW</sequence>
<dbReference type="EMBL" id="GBXM01084914">
    <property type="protein sequence ID" value="JAH23663.1"/>
    <property type="molecule type" value="Transcribed_RNA"/>
</dbReference>
<protein>
    <submittedName>
        <fullName evidence="1">Uncharacterized protein</fullName>
    </submittedName>
</protein>
<dbReference type="AlphaFoldDB" id="A0A0E9R5N1"/>